<dbReference type="CDD" id="cd05233">
    <property type="entry name" value="SDR_c"/>
    <property type="match status" value="1"/>
</dbReference>
<dbReference type="InterPro" id="IPR036291">
    <property type="entry name" value="NAD(P)-bd_dom_sf"/>
</dbReference>
<gene>
    <name evidence="5" type="ORF">ILP92_01170</name>
</gene>
<evidence type="ECO:0000313" key="6">
    <source>
        <dbReference type="Proteomes" id="UP000642488"/>
    </source>
</evidence>
<keyword evidence="2" id="KW-0560">Oxidoreductase</keyword>
<dbReference type="InterPro" id="IPR002347">
    <property type="entry name" value="SDR_fam"/>
</dbReference>
<dbReference type="RefSeq" id="WP_198914531.1">
    <property type="nucleotide sequence ID" value="NZ_JAEKPD010000001.1"/>
</dbReference>
<comment type="similarity">
    <text evidence="1 3">Belongs to the short-chain dehydrogenases/reductases (SDR) family.</text>
</comment>
<reference evidence="5" key="1">
    <citation type="submission" date="2020-12" db="EMBL/GenBank/DDBJ databases">
        <title>Bacterial taxonomy.</title>
        <authorList>
            <person name="Pan X."/>
        </authorList>
    </citation>
    <scope>NUCLEOTIDE SEQUENCE</scope>
    <source>
        <strain evidence="5">KCTC 52957</strain>
    </source>
</reference>
<dbReference type="SUPFAM" id="SSF51735">
    <property type="entry name" value="NAD(P)-binding Rossmann-fold domains"/>
    <property type="match status" value="1"/>
</dbReference>
<dbReference type="PANTHER" id="PTHR44196">
    <property type="entry name" value="DEHYDROGENASE/REDUCTASE SDR FAMILY MEMBER 7B"/>
    <property type="match status" value="1"/>
</dbReference>
<evidence type="ECO:0000259" key="4">
    <source>
        <dbReference type="SMART" id="SM00822"/>
    </source>
</evidence>
<evidence type="ECO:0000256" key="2">
    <source>
        <dbReference type="ARBA" id="ARBA00023002"/>
    </source>
</evidence>
<dbReference type="EMBL" id="JAEKPD010000001">
    <property type="protein sequence ID" value="MBJ3761362.1"/>
    <property type="molecule type" value="Genomic_DNA"/>
</dbReference>
<name>A0A934IBD6_9RHOB</name>
<dbReference type="GO" id="GO:0016491">
    <property type="term" value="F:oxidoreductase activity"/>
    <property type="evidence" value="ECO:0007669"/>
    <property type="project" value="UniProtKB-KW"/>
</dbReference>
<feature type="domain" description="Ketoreductase" evidence="4">
    <location>
        <begin position="3"/>
        <end position="188"/>
    </location>
</feature>
<dbReference type="Gene3D" id="3.40.50.720">
    <property type="entry name" value="NAD(P)-binding Rossmann-like Domain"/>
    <property type="match status" value="1"/>
</dbReference>
<accession>A0A934IBD6</accession>
<dbReference type="PRINTS" id="PR00081">
    <property type="entry name" value="GDHRDH"/>
</dbReference>
<dbReference type="PIRSF" id="PIRSF000126">
    <property type="entry name" value="11-beta-HSD1"/>
    <property type="match status" value="1"/>
</dbReference>
<dbReference type="InterPro" id="IPR057326">
    <property type="entry name" value="KR_dom"/>
</dbReference>
<dbReference type="PRINTS" id="PR00080">
    <property type="entry name" value="SDRFAMILY"/>
</dbReference>
<dbReference type="Proteomes" id="UP000642488">
    <property type="component" value="Unassembled WGS sequence"/>
</dbReference>
<evidence type="ECO:0000256" key="1">
    <source>
        <dbReference type="ARBA" id="ARBA00006484"/>
    </source>
</evidence>
<organism evidence="5 6">
    <name type="scientific">Palleronia pontilimi</name>
    <dbReference type="NCBI Taxonomy" id="1964209"/>
    <lineage>
        <taxon>Bacteria</taxon>
        <taxon>Pseudomonadati</taxon>
        <taxon>Pseudomonadota</taxon>
        <taxon>Alphaproteobacteria</taxon>
        <taxon>Rhodobacterales</taxon>
        <taxon>Roseobacteraceae</taxon>
        <taxon>Palleronia</taxon>
    </lineage>
</organism>
<protein>
    <submittedName>
        <fullName evidence="5">SDR family NAD(P)-dependent oxidoreductase</fullName>
    </submittedName>
</protein>
<dbReference type="SMART" id="SM00822">
    <property type="entry name" value="PKS_KR"/>
    <property type="match status" value="1"/>
</dbReference>
<proteinExistence type="inferred from homology"/>
<comment type="caution">
    <text evidence="5">The sequence shown here is derived from an EMBL/GenBank/DDBJ whole genome shotgun (WGS) entry which is preliminary data.</text>
</comment>
<evidence type="ECO:0000313" key="5">
    <source>
        <dbReference type="EMBL" id="MBJ3761362.1"/>
    </source>
</evidence>
<dbReference type="GO" id="GO:0016020">
    <property type="term" value="C:membrane"/>
    <property type="evidence" value="ECO:0007669"/>
    <property type="project" value="TreeGrafter"/>
</dbReference>
<dbReference type="PANTHER" id="PTHR44196:SF2">
    <property type="entry name" value="SHORT-CHAIN DEHYDROGENASE-RELATED"/>
    <property type="match status" value="1"/>
</dbReference>
<dbReference type="Pfam" id="PF00106">
    <property type="entry name" value="adh_short"/>
    <property type="match status" value="1"/>
</dbReference>
<keyword evidence="6" id="KW-1185">Reference proteome</keyword>
<sequence length="258" mass="27342">MTELALVTGASSGIGRALATYHAAQGGDVVLVARREDSLRSLADDLQAAHGITAHVMAADLTRPGAVQDLVARLDQSGLEVGILINNAGFGGRGIHVERALEDELEMIDLNVKALVSLSHAIGGRMARRGGGRILNVGSTAGFMPGPQQAIYFATKAFVNSFSQALDHELREDGVTSTVLVPGYVETEFAERSDLTGTPLTKGGGMTAAEVAKIGHDAMMAGKLVAFDRTSLSLPIQWIFPFLPRRMVMSLMARMQSK</sequence>
<evidence type="ECO:0000256" key="3">
    <source>
        <dbReference type="RuleBase" id="RU000363"/>
    </source>
</evidence>
<dbReference type="AlphaFoldDB" id="A0A934IBD6"/>